<dbReference type="AlphaFoldDB" id="D6Z9D7"/>
<sequence>MSHSAAPAYNEWVFCASCSARLPDSESARGRPRRFCSPKCRTRAWRERDGLPWELAKLDRWCRRVGKRPYTIDGRPASSADPGTWSSYAAASRSKFGHGVGVMLGDGLGCWDIDHCLQGGRLAPWARQALSLVGDPVFVERSLSGDGLHVFVRADPAPGWRQGGVEFSSSGHFIAVTGHAVSLDELARGAA</sequence>
<gene>
    <name evidence="1" type="ordered locus">Srot_2113</name>
</gene>
<reference evidence="1 2" key="1">
    <citation type="journal article" date="2010" name="Stand. Genomic Sci.">
        <title>Complete genome sequence of Segniliparus rotundus type strain (CDC 1076).</title>
        <authorList>
            <person name="Sikorski J."/>
            <person name="Lapidus A."/>
            <person name="Copeland A."/>
            <person name="Misra M."/>
            <person name="Glavina Del Rio T."/>
            <person name="Nolan M."/>
            <person name="Lucas S."/>
            <person name="Chen F."/>
            <person name="Tice H."/>
            <person name="Cheng J.F."/>
            <person name="Jando M."/>
            <person name="Schneider S."/>
            <person name="Bruce D."/>
            <person name="Goodwin L."/>
            <person name="Pitluck S."/>
            <person name="Liolios K."/>
            <person name="Mikhailova N."/>
            <person name="Pati A."/>
            <person name="Ivanova N."/>
            <person name="Mavromatis K."/>
            <person name="Chen A."/>
            <person name="Palaniappan K."/>
            <person name="Chertkov O."/>
            <person name="Land M."/>
            <person name="Hauser L."/>
            <person name="Chang Y.J."/>
            <person name="Jeffries C.D."/>
            <person name="Brettin T."/>
            <person name="Detter J.C."/>
            <person name="Han C."/>
            <person name="Rohde M."/>
            <person name="Goker M."/>
            <person name="Bristow J."/>
            <person name="Eisen J.A."/>
            <person name="Markowitz V."/>
            <person name="Hugenholtz P."/>
            <person name="Kyrpides N.C."/>
            <person name="Klenk H.P."/>
        </authorList>
    </citation>
    <scope>NUCLEOTIDE SEQUENCE [LARGE SCALE GENOMIC DNA]</scope>
    <source>
        <strain evidence="2">ATCC BAA-972 / CDC 1076 / CIP 108378 / DSM 44985 / JCM 13578</strain>
    </source>
</reference>
<organism evidence="1 2">
    <name type="scientific">Segniliparus rotundus (strain ATCC BAA-972 / CDC 1076 / CIP 108378 / DSM 44985 / JCM 13578)</name>
    <dbReference type="NCBI Taxonomy" id="640132"/>
    <lineage>
        <taxon>Bacteria</taxon>
        <taxon>Bacillati</taxon>
        <taxon>Actinomycetota</taxon>
        <taxon>Actinomycetes</taxon>
        <taxon>Mycobacteriales</taxon>
        <taxon>Segniliparaceae</taxon>
        <taxon>Segniliparus</taxon>
    </lineage>
</organism>
<keyword evidence="2" id="KW-1185">Reference proteome</keyword>
<dbReference type="eggNOG" id="COG4983">
    <property type="taxonomic scope" value="Bacteria"/>
</dbReference>
<dbReference type="EMBL" id="CP001958">
    <property type="protein sequence ID" value="ADG98567.1"/>
    <property type="molecule type" value="Genomic_DNA"/>
</dbReference>
<dbReference type="Proteomes" id="UP000002247">
    <property type="component" value="Chromosome"/>
</dbReference>
<dbReference type="HOGENOM" id="CLU_120984_0_0_11"/>
<dbReference type="KEGG" id="srt:Srot_2113"/>
<evidence type="ECO:0000313" key="1">
    <source>
        <dbReference type="EMBL" id="ADG98567.1"/>
    </source>
</evidence>
<accession>D6Z9D7</accession>
<evidence type="ECO:0000313" key="2">
    <source>
        <dbReference type="Proteomes" id="UP000002247"/>
    </source>
</evidence>
<protein>
    <recommendedName>
        <fullName evidence="3">Bifunctional DNA primase/polymerase</fullName>
    </recommendedName>
</protein>
<name>D6Z9D7_SEGRD</name>
<proteinExistence type="predicted"/>
<dbReference type="STRING" id="640132.Srot_2113"/>
<evidence type="ECO:0008006" key="3">
    <source>
        <dbReference type="Google" id="ProtNLM"/>
    </source>
</evidence>